<dbReference type="AlphaFoldDB" id="A0A844XXU1"/>
<comment type="pathway">
    <text evidence="1">Cofactor biosynthesis; ubiquinone biosynthesis.</text>
</comment>
<dbReference type="InterPro" id="IPR012762">
    <property type="entry name" value="Ubiq_biosynth_COQ9"/>
</dbReference>
<evidence type="ECO:0000313" key="9">
    <source>
        <dbReference type="Proteomes" id="UP000444185"/>
    </source>
</evidence>
<dbReference type="GO" id="GO:0006744">
    <property type="term" value="P:ubiquinone biosynthetic process"/>
    <property type="evidence" value="ECO:0007669"/>
    <property type="project" value="UniProtKB-KW"/>
</dbReference>
<comment type="function">
    <text evidence="6">Membrane-associated protein that warps the membrane surface to access and bind aromatic isoprenes with high specificity, including ubiquinone (CoQ) isoprene intermediates and presents them directly to COQ7, therefore facilitating the COQ7-mediated hydroxylase step. Participates in the biosynthesis of coenzyme Q, also named ubiquinone, an essential lipid-soluble electron transporter for aerobic cellular respiration.</text>
</comment>
<evidence type="ECO:0000256" key="6">
    <source>
        <dbReference type="ARBA" id="ARBA00058104"/>
    </source>
</evidence>
<dbReference type="RefSeq" id="WP_160606102.1">
    <property type="nucleotide sequence ID" value="NZ_WTYF01000003.1"/>
</dbReference>
<evidence type="ECO:0000313" key="8">
    <source>
        <dbReference type="EMBL" id="MXO49758.1"/>
    </source>
</evidence>
<proteinExistence type="inferred from homology"/>
<evidence type="ECO:0000256" key="2">
    <source>
        <dbReference type="ARBA" id="ARBA00010766"/>
    </source>
</evidence>
<dbReference type="Proteomes" id="UP000444185">
    <property type="component" value="Unassembled WGS sequence"/>
</dbReference>
<organism evidence="8 9">
    <name type="scientific">Qipengyuania gaetbuli</name>
    <dbReference type="NCBI Taxonomy" id="266952"/>
    <lineage>
        <taxon>Bacteria</taxon>
        <taxon>Pseudomonadati</taxon>
        <taxon>Pseudomonadota</taxon>
        <taxon>Alphaproteobacteria</taxon>
        <taxon>Sphingomonadales</taxon>
        <taxon>Erythrobacteraceae</taxon>
        <taxon>Qipengyuania</taxon>
    </lineage>
</organism>
<dbReference type="Gene3D" id="1.10.357.10">
    <property type="entry name" value="Tetracycline Repressor, domain 2"/>
    <property type="match status" value="1"/>
</dbReference>
<comment type="caution">
    <text evidence="8">The sequence shown here is derived from an EMBL/GenBank/DDBJ whole genome shotgun (WGS) entry which is preliminary data.</text>
</comment>
<evidence type="ECO:0000259" key="7">
    <source>
        <dbReference type="Pfam" id="PF08511"/>
    </source>
</evidence>
<protein>
    <submittedName>
        <fullName evidence="8">COQ9 family protein</fullName>
    </submittedName>
</protein>
<dbReference type="Pfam" id="PF08511">
    <property type="entry name" value="COQ9"/>
    <property type="match status" value="1"/>
</dbReference>
<dbReference type="PANTHER" id="PTHR21427">
    <property type="entry name" value="UBIQUINONE BIOSYNTHESIS PROTEIN COQ9, MITOCHONDRIAL"/>
    <property type="match status" value="1"/>
</dbReference>
<dbReference type="EMBL" id="WTYF01000003">
    <property type="protein sequence ID" value="MXO49758.1"/>
    <property type="molecule type" value="Genomic_DNA"/>
</dbReference>
<keyword evidence="4" id="KW-0809">Transit peptide</keyword>
<comment type="similarity">
    <text evidence="2">Belongs to the COQ9 family.</text>
</comment>
<keyword evidence="9" id="KW-1185">Reference proteome</keyword>
<evidence type="ECO:0000256" key="5">
    <source>
        <dbReference type="ARBA" id="ARBA00023121"/>
    </source>
</evidence>
<evidence type="ECO:0000256" key="3">
    <source>
        <dbReference type="ARBA" id="ARBA00022688"/>
    </source>
</evidence>
<gene>
    <name evidence="8" type="ORF">GRI42_00370</name>
</gene>
<name>A0A844XXU1_9SPHN</name>
<accession>A0A844XXU1</accession>
<evidence type="ECO:0000256" key="1">
    <source>
        <dbReference type="ARBA" id="ARBA00004749"/>
    </source>
</evidence>
<evidence type="ECO:0000256" key="4">
    <source>
        <dbReference type="ARBA" id="ARBA00022946"/>
    </source>
</evidence>
<dbReference type="PANTHER" id="PTHR21427:SF19">
    <property type="entry name" value="UBIQUINONE BIOSYNTHESIS PROTEIN COQ9, MITOCHONDRIAL"/>
    <property type="match status" value="1"/>
</dbReference>
<reference evidence="8 9" key="1">
    <citation type="submission" date="2019-12" db="EMBL/GenBank/DDBJ databases">
        <title>Genomic-based taxomic classification of the family Erythrobacteraceae.</title>
        <authorList>
            <person name="Xu L."/>
        </authorList>
    </citation>
    <scope>NUCLEOTIDE SEQUENCE [LARGE SCALE GENOMIC DNA]</scope>
    <source>
        <strain evidence="8 9">DSM 16225</strain>
    </source>
</reference>
<dbReference type="GO" id="GO:0008289">
    <property type="term" value="F:lipid binding"/>
    <property type="evidence" value="ECO:0007669"/>
    <property type="project" value="UniProtKB-KW"/>
</dbReference>
<keyword evidence="3" id="KW-0831">Ubiquinone biosynthesis</keyword>
<keyword evidence="5" id="KW-0446">Lipid-binding</keyword>
<dbReference type="OrthoDB" id="7201143at2"/>
<dbReference type="NCBIfam" id="TIGR02396">
    <property type="entry name" value="diverge_rpsU"/>
    <property type="match status" value="1"/>
</dbReference>
<sequence>MADTAATDIADLTLDELRLALAPAIADAAIFDGWSDAALEMAADQMGADIDVARLAFKGGAIDMVFAWIEAVDLAMAAALPEDVIGPMKIRERIRSLVQFRFDAVAGQEEALRRALSIMAMPHNAPASAKRGWQTADLMWRLAGDTATDYNHYTKRAILASIYGATLAVFVEDESEGKAETRAFLDRRIEGVMKFEKVKAKWLNPERETFSLSRFLGRLRYPAR</sequence>
<dbReference type="InterPro" id="IPR013718">
    <property type="entry name" value="COQ9_C"/>
</dbReference>
<feature type="domain" description="COQ9 C-terminal" evidence="7">
    <location>
        <begin position="125"/>
        <end position="196"/>
    </location>
</feature>